<keyword evidence="1" id="KW-0472">Membrane</keyword>
<evidence type="ECO:0000256" key="1">
    <source>
        <dbReference type="SAM" id="Phobius"/>
    </source>
</evidence>
<keyword evidence="1" id="KW-1133">Transmembrane helix</keyword>
<feature type="transmembrane region" description="Helical" evidence="1">
    <location>
        <begin position="20"/>
        <end position="51"/>
    </location>
</feature>
<keyword evidence="1" id="KW-0812">Transmembrane</keyword>
<name>A0A2S2QFJ4_9HEMI</name>
<protein>
    <submittedName>
        <fullName evidence="2">Uncharacterized protein</fullName>
    </submittedName>
</protein>
<organism evidence="2">
    <name type="scientific">Sipha flava</name>
    <name type="common">yellow sugarcane aphid</name>
    <dbReference type="NCBI Taxonomy" id="143950"/>
    <lineage>
        <taxon>Eukaryota</taxon>
        <taxon>Metazoa</taxon>
        <taxon>Ecdysozoa</taxon>
        <taxon>Arthropoda</taxon>
        <taxon>Hexapoda</taxon>
        <taxon>Insecta</taxon>
        <taxon>Pterygota</taxon>
        <taxon>Neoptera</taxon>
        <taxon>Paraneoptera</taxon>
        <taxon>Hemiptera</taxon>
        <taxon>Sternorrhyncha</taxon>
        <taxon>Aphidomorpha</taxon>
        <taxon>Aphidoidea</taxon>
        <taxon>Aphididae</taxon>
        <taxon>Sipha</taxon>
    </lineage>
</organism>
<feature type="transmembrane region" description="Helical" evidence="1">
    <location>
        <begin position="71"/>
        <end position="90"/>
    </location>
</feature>
<evidence type="ECO:0000313" key="2">
    <source>
        <dbReference type="EMBL" id="MBY76463.1"/>
    </source>
</evidence>
<dbReference type="AlphaFoldDB" id="A0A2S2QFJ4"/>
<reference evidence="2" key="1">
    <citation type="submission" date="2018-04" db="EMBL/GenBank/DDBJ databases">
        <title>Transcriptome assembly of Sipha flava.</title>
        <authorList>
            <person name="Scully E.D."/>
            <person name="Geib S.M."/>
            <person name="Palmer N.A."/>
            <person name="Koch K."/>
            <person name="Bradshaw J."/>
            <person name="Heng-Moss T."/>
            <person name="Sarath G."/>
        </authorList>
    </citation>
    <scope>NUCLEOTIDE SEQUENCE</scope>
</reference>
<proteinExistence type="predicted"/>
<dbReference type="EMBL" id="GGMS01007260">
    <property type="protein sequence ID" value="MBY76463.1"/>
    <property type="molecule type" value="Transcribed_RNA"/>
</dbReference>
<accession>A0A2S2QFJ4</accession>
<gene>
    <name evidence="2" type="ORF">g.53945</name>
</gene>
<sequence>MRSVCLKSHERSNRVLPNSLSMFFISFNVLFNASSECLCAIMLSSQMIILHCFSTVAMDDFCLCCTLRLSYFKYLVAVYILNELFCFYPIKMQQPMRCHYLTVFRRE</sequence>